<accession>A0AA38HG25</accession>
<dbReference type="AlphaFoldDB" id="A0AA38HG25"/>
<proteinExistence type="predicted"/>
<gene>
    <name evidence="1" type="ORF">Zmor_012410</name>
</gene>
<sequence>MNFPAQVDNGEGASKPLFRSYRNWVNFTELLEKAFPMFTAMLAVPTLEKDAGARVEETLALYRLYRRLREKLKGAAIWRTKLTKIWRMDRPSF</sequence>
<protein>
    <submittedName>
        <fullName evidence="1">Uncharacterized protein</fullName>
    </submittedName>
</protein>
<reference evidence="1" key="1">
    <citation type="journal article" date="2023" name="G3 (Bethesda)">
        <title>Whole genome assemblies of Zophobas morio and Tenebrio molitor.</title>
        <authorList>
            <person name="Kaur S."/>
            <person name="Stinson S.A."/>
            <person name="diCenzo G.C."/>
        </authorList>
    </citation>
    <scope>NUCLEOTIDE SEQUENCE</scope>
    <source>
        <strain evidence="1">QUZm001</strain>
    </source>
</reference>
<name>A0AA38HG25_9CUCU</name>
<dbReference type="EMBL" id="JALNTZ010003991">
    <property type="protein sequence ID" value="KAJ3615636.1"/>
    <property type="molecule type" value="Genomic_DNA"/>
</dbReference>
<evidence type="ECO:0000313" key="2">
    <source>
        <dbReference type="Proteomes" id="UP001168821"/>
    </source>
</evidence>
<evidence type="ECO:0000313" key="1">
    <source>
        <dbReference type="EMBL" id="KAJ3615636.1"/>
    </source>
</evidence>
<keyword evidence="2" id="KW-1185">Reference proteome</keyword>
<organism evidence="1 2">
    <name type="scientific">Zophobas morio</name>
    <dbReference type="NCBI Taxonomy" id="2755281"/>
    <lineage>
        <taxon>Eukaryota</taxon>
        <taxon>Metazoa</taxon>
        <taxon>Ecdysozoa</taxon>
        <taxon>Arthropoda</taxon>
        <taxon>Hexapoda</taxon>
        <taxon>Insecta</taxon>
        <taxon>Pterygota</taxon>
        <taxon>Neoptera</taxon>
        <taxon>Endopterygota</taxon>
        <taxon>Coleoptera</taxon>
        <taxon>Polyphaga</taxon>
        <taxon>Cucujiformia</taxon>
        <taxon>Tenebrionidae</taxon>
        <taxon>Zophobas</taxon>
    </lineage>
</organism>
<dbReference type="Proteomes" id="UP001168821">
    <property type="component" value="Unassembled WGS sequence"/>
</dbReference>
<comment type="caution">
    <text evidence="1">The sequence shown here is derived from an EMBL/GenBank/DDBJ whole genome shotgun (WGS) entry which is preliminary data.</text>
</comment>